<dbReference type="CDD" id="cd03293">
    <property type="entry name" value="ABC_NrtD_SsuB_transporters"/>
    <property type="match status" value="1"/>
</dbReference>
<evidence type="ECO:0000313" key="5">
    <source>
        <dbReference type="EMBL" id="TQL48991.1"/>
    </source>
</evidence>
<sequence>MSFTLENVSQRYITDSGEVIHALADTSLEVPAGEFVCVVGPSGCGKTTLLRILAGFLEPTGGIASANGQPITRPSWERGVVFQQANLYPWLTVRKNVELGLKFRGIDASTRRETAEQCLALVGLGGFEDKKTYELSGGMQQRTQIARVLANDPEIILMDEPFGALDALTRERLQMDLLTIARERKKTIFFITHSVEEAVFLGDRVLVMSPRPGRVVLDEPVRISAQYGRMLDGKELRSTPEFVALRDKISDTIYEGQAP</sequence>
<dbReference type="GO" id="GO:0016887">
    <property type="term" value="F:ATP hydrolysis activity"/>
    <property type="evidence" value="ECO:0007669"/>
    <property type="project" value="InterPro"/>
</dbReference>
<keyword evidence="3 5" id="KW-0067">ATP-binding</keyword>
<dbReference type="InterPro" id="IPR003593">
    <property type="entry name" value="AAA+_ATPase"/>
</dbReference>
<reference evidence="5 6" key="1">
    <citation type="submission" date="2019-06" db="EMBL/GenBank/DDBJ databases">
        <title>Sequencing the genomes of 1000 actinobacteria strains.</title>
        <authorList>
            <person name="Klenk H.-P."/>
        </authorList>
    </citation>
    <scope>NUCLEOTIDE SEQUENCE [LARGE SCALE GENOMIC DNA]</scope>
    <source>
        <strain evidence="5 6">DSM 12335</strain>
    </source>
</reference>
<evidence type="ECO:0000256" key="2">
    <source>
        <dbReference type="ARBA" id="ARBA00022741"/>
    </source>
</evidence>
<dbReference type="PANTHER" id="PTHR42788:SF13">
    <property type="entry name" value="ALIPHATIC SULFONATES IMPORT ATP-BINDING PROTEIN SSUB"/>
    <property type="match status" value="1"/>
</dbReference>
<dbReference type="SUPFAM" id="SSF52540">
    <property type="entry name" value="P-loop containing nucleoside triphosphate hydrolases"/>
    <property type="match status" value="1"/>
</dbReference>
<evidence type="ECO:0000259" key="4">
    <source>
        <dbReference type="PROSITE" id="PS50893"/>
    </source>
</evidence>
<dbReference type="Pfam" id="PF00005">
    <property type="entry name" value="ABC_tran"/>
    <property type="match status" value="1"/>
</dbReference>
<evidence type="ECO:0000256" key="3">
    <source>
        <dbReference type="ARBA" id="ARBA00022840"/>
    </source>
</evidence>
<dbReference type="Proteomes" id="UP000319516">
    <property type="component" value="Unassembled WGS sequence"/>
</dbReference>
<dbReference type="RefSeq" id="WP_141783307.1">
    <property type="nucleotide sequence ID" value="NZ_BAAAIK010000008.1"/>
</dbReference>
<dbReference type="OrthoDB" id="8773773at2"/>
<keyword evidence="6" id="KW-1185">Reference proteome</keyword>
<dbReference type="AlphaFoldDB" id="A0A542YLR3"/>
<dbReference type="InterPro" id="IPR050166">
    <property type="entry name" value="ABC_transporter_ATP-bind"/>
</dbReference>
<protein>
    <submittedName>
        <fullName evidence="5">NitT/TauT family transport system ATP-binding protein/taurine transport system ATP-binding protein</fullName>
    </submittedName>
</protein>
<keyword evidence="1" id="KW-0813">Transport</keyword>
<evidence type="ECO:0000313" key="6">
    <source>
        <dbReference type="Proteomes" id="UP000319516"/>
    </source>
</evidence>
<dbReference type="Gene3D" id="3.40.50.300">
    <property type="entry name" value="P-loop containing nucleotide triphosphate hydrolases"/>
    <property type="match status" value="1"/>
</dbReference>
<evidence type="ECO:0000256" key="1">
    <source>
        <dbReference type="ARBA" id="ARBA00022448"/>
    </source>
</evidence>
<organism evidence="5 6">
    <name type="scientific">Ornithinicoccus hortensis</name>
    <dbReference type="NCBI Taxonomy" id="82346"/>
    <lineage>
        <taxon>Bacteria</taxon>
        <taxon>Bacillati</taxon>
        <taxon>Actinomycetota</taxon>
        <taxon>Actinomycetes</taxon>
        <taxon>Micrococcales</taxon>
        <taxon>Intrasporangiaceae</taxon>
        <taxon>Ornithinicoccus</taxon>
    </lineage>
</organism>
<accession>A0A542YLR3</accession>
<gene>
    <name evidence="5" type="ORF">FB467_0054</name>
</gene>
<dbReference type="InterPro" id="IPR027417">
    <property type="entry name" value="P-loop_NTPase"/>
</dbReference>
<dbReference type="PANTHER" id="PTHR42788">
    <property type="entry name" value="TAURINE IMPORT ATP-BINDING PROTEIN-RELATED"/>
    <property type="match status" value="1"/>
</dbReference>
<dbReference type="EMBL" id="VFOP01000001">
    <property type="protein sequence ID" value="TQL48991.1"/>
    <property type="molecule type" value="Genomic_DNA"/>
</dbReference>
<dbReference type="GO" id="GO:0005524">
    <property type="term" value="F:ATP binding"/>
    <property type="evidence" value="ECO:0007669"/>
    <property type="project" value="UniProtKB-KW"/>
</dbReference>
<name>A0A542YLR3_9MICO</name>
<comment type="caution">
    <text evidence="5">The sequence shown here is derived from an EMBL/GenBank/DDBJ whole genome shotgun (WGS) entry which is preliminary data.</text>
</comment>
<dbReference type="InterPro" id="IPR003439">
    <property type="entry name" value="ABC_transporter-like_ATP-bd"/>
</dbReference>
<proteinExistence type="predicted"/>
<dbReference type="SMART" id="SM00382">
    <property type="entry name" value="AAA"/>
    <property type="match status" value="1"/>
</dbReference>
<keyword evidence="2" id="KW-0547">Nucleotide-binding</keyword>
<feature type="domain" description="ABC transporter" evidence="4">
    <location>
        <begin position="3"/>
        <end position="235"/>
    </location>
</feature>
<dbReference type="PROSITE" id="PS50893">
    <property type="entry name" value="ABC_TRANSPORTER_2"/>
    <property type="match status" value="1"/>
</dbReference>